<dbReference type="SUPFAM" id="SSF53474">
    <property type="entry name" value="alpha/beta-Hydrolases"/>
    <property type="match status" value="1"/>
</dbReference>
<dbReference type="Pfam" id="PF00156">
    <property type="entry name" value="Pribosyltran"/>
    <property type="match status" value="1"/>
</dbReference>
<dbReference type="Gene3D" id="3.40.50.2020">
    <property type="match status" value="1"/>
</dbReference>
<dbReference type="InterPro" id="IPR029057">
    <property type="entry name" value="PRTase-like"/>
</dbReference>
<accession>A0A2S3ZFT9</accession>
<feature type="domain" description="Phosphoribosyltransferase" evidence="1">
    <location>
        <begin position="10"/>
        <end position="192"/>
    </location>
</feature>
<dbReference type="RefSeq" id="WP_103460390.1">
    <property type="nucleotide sequence ID" value="NZ_PPXD01000011.1"/>
</dbReference>
<name>A0A2S3ZFT9_9MICO</name>
<proteinExistence type="predicted"/>
<dbReference type="SUPFAM" id="SSF53271">
    <property type="entry name" value="PRTase-like"/>
    <property type="match status" value="1"/>
</dbReference>
<dbReference type="CDD" id="cd06223">
    <property type="entry name" value="PRTases_typeI"/>
    <property type="match status" value="1"/>
</dbReference>
<protein>
    <submittedName>
        <fullName evidence="2">Phosphoribosyl transferase</fullName>
    </submittedName>
</protein>
<comment type="caution">
    <text evidence="2">The sequence shown here is derived from an EMBL/GenBank/DDBJ whole genome shotgun (WGS) entry which is preliminary data.</text>
</comment>
<dbReference type="GO" id="GO:0016740">
    <property type="term" value="F:transferase activity"/>
    <property type="evidence" value="ECO:0007669"/>
    <property type="project" value="UniProtKB-KW"/>
</dbReference>
<evidence type="ECO:0000313" key="3">
    <source>
        <dbReference type="Proteomes" id="UP000237340"/>
    </source>
</evidence>
<dbReference type="Gene3D" id="3.30.1310.20">
    <property type="entry name" value="PRTase-like"/>
    <property type="match status" value="1"/>
</dbReference>
<dbReference type="Proteomes" id="UP000237340">
    <property type="component" value="Unassembled WGS sequence"/>
</dbReference>
<dbReference type="InterPro" id="IPR029058">
    <property type="entry name" value="AB_hydrolase_fold"/>
</dbReference>
<dbReference type="AlphaFoldDB" id="A0A2S3ZFT9"/>
<dbReference type="EMBL" id="PPXD01000011">
    <property type="protein sequence ID" value="POH65982.1"/>
    <property type="molecule type" value="Genomic_DNA"/>
</dbReference>
<evidence type="ECO:0000313" key="2">
    <source>
        <dbReference type="EMBL" id="POH65982.1"/>
    </source>
</evidence>
<dbReference type="InterPro" id="IPR000836">
    <property type="entry name" value="PRTase_dom"/>
</dbReference>
<gene>
    <name evidence="2" type="ORF">C3B61_09460</name>
</gene>
<keyword evidence="2" id="KW-0808">Transferase</keyword>
<dbReference type="Gene3D" id="3.40.50.1820">
    <property type="entry name" value="alpha/beta hydrolase"/>
    <property type="match status" value="1"/>
</dbReference>
<evidence type="ECO:0000259" key="1">
    <source>
        <dbReference type="Pfam" id="PF00156"/>
    </source>
</evidence>
<reference evidence="2 3" key="1">
    <citation type="submission" date="2018-01" db="EMBL/GenBank/DDBJ databases">
        <title>Cryobacterium sp. nov., from glaciers in China.</title>
        <authorList>
            <person name="Liu Q."/>
            <person name="Xin Y.-H."/>
        </authorList>
    </citation>
    <scope>NUCLEOTIDE SEQUENCE [LARGE SCALE GENOMIC DNA]</scope>
    <source>
        <strain evidence="2 3">TMN-42</strain>
    </source>
</reference>
<keyword evidence="3" id="KW-1185">Reference proteome</keyword>
<organism evidence="2 3">
    <name type="scientific">Cryobacterium zongtaii</name>
    <dbReference type="NCBI Taxonomy" id="1259217"/>
    <lineage>
        <taxon>Bacteria</taxon>
        <taxon>Bacillati</taxon>
        <taxon>Actinomycetota</taxon>
        <taxon>Actinomycetes</taxon>
        <taxon>Micrococcales</taxon>
        <taxon>Microbacteriaceae</taxon>
        <taxon>Cryobacterium</taxon>
    </lineage>
</organism>
<sequence>MVLFIDRVEAGRRLALQLDYLRGQDIVVLGIPRGGVPVAYEVAASLDVPLDVIVVRKLGVPFQPEFAMGAIGEGGEQLIDESTVALTGVTDAEVSAVEARERVNLDARVERLRPGRDRIPLDGRTVVIVDDGVATGATARVACDVARRFGAATVILAVPVIAASTLAEMTGADDIVYLAAPETFWAVGQFYTDFSATTDDEVARLLDEAARRLTGPSGAGDSDLEAGVDDEVEIPVDTVPLNGHLHLPASPTGVVLLAHGSGSSRHSPRNQYVADVLFEAGLGILLFDLLTPEEELDRGNVFDIELLGRRLVAVTGWLTDRSDTAGCRIGYFGASTGAAAALWAAGDAETHIAAVVSRGGRPDLAGTRLPLVTAPTLLIVGGADITVLEGNREAQKHLRCENRLAVIPGATHLFEEPGALGAAAELAAGWFARHLVPPNTAEPA</sequence>